<keyword evidence="7" id="KW-0804">Transcription</keyword>
<evidence type="ECO:0000256" key="1">
    <source>
        <dbReference type="ARBA" id="ARBA00004496"/>
    </source>
</evidence>
<feature type="domain" description="HTH araC/xylS-type" evidence="9">
    <location>
        <begin position="427"/>
        <end position="525"/>
    </location>
</feature>
<accession>A0A5M9X041</accession>
<dbReference type="SMART" id="SM00448">
    <property type="entry name" value="REC"/>
    <property type="match status" value="1"/>
</dbReference>
<evidence type="ECO:0000256" key="5">
    <source>
        <dbReference type="ARBA" id="ARBA00023015"/>
    </source>
</evidence>
<dbReference type="Gene3D" id="3.40.50.2300">
    <property type="match status" value="1"/>
</dbReference>
<dbReference type="InterPro" id="IPR009057">
    <property type="entry name" value="Homeodomain-like_sf"/>
</dbReference>
<feature type="modified residue" description="4-aspartylphosphate" evidence="8">
    <location>
        <position position="56"/>
    </location>
</feature>
<comment type="subcellular location">
    <subcellularLocation>
        <location evidence="1">Cytoplasm</location>
    </subcellularLocation>
</comment>
<keyword evidence="4" id="KW-0902">Two-component regulatory system</keyword>
<dbReference type="PANTHER" id="PTHR42713">
    <property type="entry name" value="HISTIDINE KINASE-RELATED"/>
    <property type="match status" value="1"/>
</dbReference>
<dbReference type="Gene3D" id="1.10.10.60">
    <property type="entry name" value="Homeodomain-like"/>
    <property type="match status" value="2"/>
</dbReference>
<dbReference type="CDD" id="cd17536">
    <property type="entry name" value="REC_YesN-like"/>
    <property type="match status" value="1"/>
</dbReference>
<dbReference type="Proteomes" id="UP000323664">
    <property type="component" value="Unassembled WGS sequence"/>
</dbReference>
<dbReference type="GO" id="GO:0003700">
    <property type="term" value="F:DNA-binding transcription factor activity"/>
    <property type="evidence" value="ECO:0007669"/>
    <property type="project" value="InterPro"/>
</dbReference>
<name>A0A5M9X041_PAEAM</name>
<feature type="domain" description="Response regulatory" evidence="10">
    <location>
        <begin position="3"/>
        <end position="121"/>
    </location>
</feature>
<dbReference type="InterPro" id="IPR011006">
    <property type="entry name" value="CheY-like_superfamily"/>
</dbReference>
<dbReference type="EMBL" id="RIAS01000020">
    <property type="protein sequence ID" value="KAA8787297.1"/>
    <property type="molecule type" value="Genomic_DNA"/>
</dbReference>
<evidence type="ECO:0000313" key="11">
    <source>
        <dbReference type="EMBL" id="KAA8787297.1"/>
    </source>
</evidence>
<dbReference type="PROSITE" id="PS01124">
    <property type="entry name" value="HTH_ARAC_FAMILY_2"/>
    <property type="match status" value="1"/>
</dbReference>
<evidence type="ECO:0000256" key="8">
    <source>
        <dbReference type="PROSITE-ProRule" id="PRU00169"/>
    </source>
</evidence>
<dbReference type="GO" id="GO:0005737">
    <property type="term" value="C:cytoplasm"/>
    <property type="evidence" value="ECO:0007669"/>
    <property type="project" value="UniProtKB-SubCell"/>
</dbReference>
<evidence type="ECO:0000256" key="3">
    <source>
        <dbReference type="ARBA" id="ARBA00022553"/>
    </source>
</evidence>
<dbReference type="GO" id="GO:0043565">
    <property type="term" value="F:sequence-specific DNA binding"/>
    <property type="evidence" value="ECO:0007669"/>
    <property type="project" value="InterPro"/>
</dbReference>
<dbReference type="OrthoDB" id="342399at2"/>
<dbReference type="SMART" id="SM00342">
    <property type="entry name" value="HTH_ARAC"/>
    <property type="match status" value="1"/>
</dbReference>
<dbReference type="Pfam" id="PF12833">
    <property type="entry name" value="HTH_18"/>
    <property type="match status" value="1"/>
</dbReference>
<comment type="caution">
    <text evidence="11">The sequence shown here is derived from an EMBL/GenBank/DDBJ whole genome shotgun (WGS) entry which is preliminary data.</text>
</comment>
<sequence length="531" mass="61727">MIKIAIVDDESLVRVGFQTIIDWHENGYEIQGVYRNGKEAWEAFSTDGYPEVLLTDIRMPEMDGLELIRRIRETDKEMIILVLSSYEEFEYTRRSIQLGVQDYIPKHLFDPDELISTLTRLSERLSSKVRARQSRANAMDEERQRLMTQSRILPGIVAFAADFSHKEYPMLTDLLKEAAFVCWVAVRIWSTDHSDNDDDQTALGFLLQDLMNKTTHAIPLGFDQGFFHGLLFSRETKPEETTMMAGLVKEWMDTVKQNLAITVSAGMSDHLIFQKCKVIRNQAEQMIDRSFFNGPGLYRFDASLNVVQEQLDIKFQQWQQQFISILKSASEEELAKWLDAVGSELETRYSPDTAFRLVQWMLKIYQNDPSNMNMLIDTEKSDFMTLPFYSVDSIRTWDELKSCFLQTIKRFNDLSATARMKSQTWLEPVFLYVEAHFAQSIRLEDAASLVNLNIHYFSHRFSREMGMTFLEYLTQVRIRKSIDLMKRYSLSAEEVASRVGYPNSNYFVKVFKKVTGMTVSEFRNSTGFSTK</sequence>
<dbReference type="GO" id="GO:0000160">
    <property type="term" value="P:phosphorelay signal transduction system"/>
    <property type="evidence" value="ECO:0007669"/>
    <property type="project" value="UniProtKB-KW"/>
</dbReference>
<evidence type="ECO:0000256" key="2">
    <source>
        <dbReference type="ARBA" id="ARBA00022490"/>
    </source>
</evidence>
<keyword evidence="3 8" id="KW-0597">Phosphoprotein</keyword>
<dbReference type="SUPFAM" id="SSF52172">
    <property type="entry name" value="CheY-like"/>
    <property type="match status" value="1"/>
</dbReference>
<gene>
    <name evidence="11" type="ORF">EC604_26045</name>
</gene>
<dbReference type="Pfam" id="PF00072">
    <property type="entry name" value="Response_reg"/>
    <property type="match status" value="1"/>
</dbReference>
<dbReference type="InterPro" id="IPR001789">
    <property type="entry name" value="Sig_transdc_resp-reg_receiver"/>
</dbReference>
<organism evidence="11 12">
    <name type="scientific">Paenibacillus amylolyticus</name>
    <dbReference type="NCBI Taxonomy" id="1451"/>
    <lineage>
        <taxon>Bacteria</taxon>
        <taxon>Bacillati</taxon>
        <taxon>Bacillota</taxon>
        <taxon>Bacilli</taxon>
        <taxon>Bacillales</taxon>
        <taxon>Paenibacillaceae</taxon>
        <taxon>Paenibacillus</taxon>
    </lineage>
</organism>
<dbReference type="PROSITE" id="PS50110">
    <property type="entry name" value="RESPONSE_REGULATORY"/>
    <property type="match status" value="1"/>
</dbReference>
<evidence type="ECO:0000256" key="4">
    <source>
        <dbReference type="ARBA" id="ARBA00023012"/>
    </source>
</evidence>
<evidence type="ECO:0000256" key="6">
    <source>
        <dbReference type="ARBA" id="ARBA00023125"/>
    </source>
</evidence>
<evidence type="ECO:0000313" key="12">
    <source>
        <dbReference type="Proteomes" id="UP000323664"/>
    </source>
</evidence>
<dbReference type="SUPFAM" id="SSF46689">
    <property type="entry name" value="Homeodomain-like"/>
    <property type="match status" value="2"/>
</dbReference>
<keyword evidence="5" id="KW-0805">Transcription regulation</keyword>
<dbReference type="InterPro" id="IPR018060">
    <property type="entry name" value="HTH_AraC"/>
</dbReference>
<protein>
    <submittedName>
        <fullName evidence="11">Response regulator</fullName>
    </submittedName>
</protein>
<keyword evidence="6" id="KW-0238">DNA-binding</keyword>
<keyword evidence="2" id="KW-0963">Cytoplasm</keyword>
<proteinExistence type="predicted"/>
<dbReference type="AlphaFoldDB" id="A0A5M9X041"/>
<evidence type="ECO:0000256" key="7">
    <source>
        <dbReference type="ARBA" id="ARBA00023163"/>
    </source>
</evidence>
<evidence type="ECO:0000259" key="9">
    <source>
        <dbReference type="PROSITE" id="PS01124"/>
    </source>
</evidence>
<dbReference type="InterPro" id="IPR051552">
    <property type="entry name" value="HptR"/>
</dbReference>
<dbReference type="RefSeq" id="WP_123066970.1">
    <property type="nucleotide sequence ID" value="NZ_RIAS01000020.1"/>
</dbReference>
<evidence type="ECO:0000259" key="10">
    <source>
        <dbReference type="PROSITE" id="PS50110"/>
    </source>
</evidence>
<reference evidence="11 12" key="1">
    <citation type="journal article" date="2019" name="J. Ind. Microbiol. Biotechnol.">
        <title>Paenibacillus amylolyticus 27C64 has a diverse set of carbohydrate-active enzymes and complete pectin deconstruction system.</title>
        <authorList>
            <person name="Keggi C."/>
            <person name="Doran-Peterson J."/>
        </authorList>
    </citation>
    <scope>NUCLEOTIDE SEQUENCE [LARGE SCALE GENOMIC DNA]</scope>
    <source>
        <strain evidence="11 12">27C64</strain>
    </source>
</reference>
<dbReference type="PANTHER" id="PTHR42713:SF3">
    <property type="entry name" value="TRANSCRIPTIONAL REGULATORY PROTEIN HPTR"/>
    <property type="match status" value="1"/>
</dbReference>